<evidence type="ECO:0000313" key="1">
    <source>
        <dbReference type="EMBL" id="KKN53597.1"/>
    </source>
</evidence>
<sequence>MAYRELRKGDRVKITGPWSVLGSTGLQFVGKYAIVIHVRDKPTDRMGIHIHIDGDKANLIYHWCRQNLRALPRRKTSG</sequence>
<dbReference type="AlphaFoldDB" id="A0A0F9RUL7"/>
<dbReference type="EMBL" id="LAZR01000964">
    <property type="protein sequence ID" value="KKN53597.1"/>
    <property type="molecule type" value="Genomic_DNA"/>
</dbReference>
<comment type="caution">
    <text evidence="1">The sequence shown here is derived from an EMBL/GenBank/DDBJ whole genome shotgun (WGS) entry which is preliminary data.</text>
</comment>
<organism evidence="1">
    <name type="scientific">marine sediment metagenome</name>
    <dbReference type="NCBI Taxonomy" id="412755"/>
    <lineage>
        <taxon>unclassified sequences</taxon>
        <taxon>metagenomes</taxon>
        <taxon>ecological metagenomes</taxon>
    </lineage>
</organism>
<gene>
    <name evidence="1" type="ORF">LCGC14_0600930</name>
</gene>
<accession>A0A0F9RUL7</accession>
<reference evidence="1" key="1">
    <citation type="journal article" date="2015" name="Nature">
        <title>Complex archaea that bridge the gap between prokaryotes and eukaryotes.</title>
        <authorList>
            <person name="Spang A."/>
            <person name="Saw J.H."/>
            <person name="Jorgensen S.L."/>
            <person name="Zaremba-Niedzwiedzka K."/>
            <person name="Martijn J."/>
            <person name="Lind A.E."/>
            <person name="van Eijk R."/>
            <person name="Schleper C."/>
            <person name="Guy L."/>
            <person name="Ettema T.J."/>
        </authorList>
    </citation>
    <scope>NUCLEOTIDE SEQUENCE</scope>
</reference>
<name>A0A0F9RUL7_9ZZZZ</name>
<protein>
    <submittedName>
        <fullName evidence="1">Uncharacterized protein</fullName>
    </submittedName>
</protein>
<proteinExistence type="predicted"/>